<evidence type="ECO:0000259" key="1">
    <source>
        <dbReference type="Pfam" id="PF04892"/>
    </source>
</evidence>
<dbReference type="NCBIfam" id="NF037970">
    <property type="entry name" value="vanZ_1"/>
    <property type="match status" value="1"/>
</dbReference>
<name>A0AA48GQE0_9BACT</name>
<reference evidence="3" key="1">
    <citation type="journal article" date="2023" name="Int. J. Syst. Evol. Microbiol.">
        <title>Mesoterricola silvestris gen. nov., sp. nov., Mesoterricola sediminis sp. nov., Geothrix oryzae sp. nov., Geothrix edaphica sp. nov., Geothrix rubra sp. nov., and Geothrix limicola sp. nov., six novel members of Acidobacteriota isolated from soils.</title>
        <authorList>
            <person name="Itoh H."/>
            <person name="Sugisawa Y."/>
            <person name="Mise K."/>
            <person name="Xu Z."/>
            <person name="Kuniyasu M."/>
            <person name="Ushijima N."/>
            <person name="Kawano K."/>
            <person name="Kobayashi E."/>
            <person name="Shiratori Y."/>
            <person name="Masuda Y."/>
            <person name="Senoo K."/>
        </authorList>
    </citation>
    <scope>NUCLEOTIDE SEQUENCE [LARGE SCALE GENOMIC DNA]</scope>
    <source>
        <strain evidence="3">W79</strain>
    </source>
</reference>
<sequence>MRRTWIWILPLALAINTFWLSSRSSLPVSLPHPLDWLAHATEFAALALAMELAARATWRGAPTYRRHLAIFLLASAYGLSDEVHQIFVAGRDASVLDWAADSAGAVAGLALSCLPLLWRRWMAALGWRRGRAERPDPSRPLVLVADPHWGGELTGLGEATARLPEADWLFLGDIFDVWVGIPGMESPQQEAFLAWVDERRRQGRWVGFWLGNREYFLDGLSDRFDLMGEGIGGGLPGEALAWEHGDLINAADGRYRLWNLVSRSGAMWVVARALPRSTARSLAARLERSLRTTNRAYKLAFPREAFRAAAAAHPGQTFITGHFHTHEVEGNGTALPWAHDGSFMLWENGSLKPLTPLAHP</sequence>
<feature type="domain" description="VanZ-like" evidence="1">
    <location>
        <begin position="37"/>
        <end position="113"/>
    </location>
</feature>
<evidence type="ECO:0000313" key="2">
    <source>
        <dbReference type="EMBL" id="BDU72092.1"/>
    </source>
</evidence>
<dbReference type="InterPro" id="IPR006976">
    <property type="entry name" value="VanZ-like"/>
</dbReference>
<dbReference type="Proteomes" id="UP001238179">
    <property type="component" value="Chromosome"/>
</dbReference>
<evidence type="ECO:0000313" key="3">
    <source>
        <dbReference type="Proteomes" id="UP001238179"/>
    </source>
</evidence>
<dbReference type="RefSeq" id="WP_316414998.1">
    <property type="nucleotide sequence ID" value="NZ_AP027080.1"/>
</dbReference>
<proteinExistence type="predicted"/>
<gene>
    <name evidence="2" type="ORF">METEAL_12660</name>
</gene>
<dbReference type="KEGG" id="msil:METEAL_12660"/>
<organism evidence="2 3">
    <name type="scientific">Mesoterricola silvestris</name>
    <dbReference type="NCBI Taxonomy" id="2927979"/>
    <lineage>
        <taxon>Bacteria</taxon>
        <taxon>Pseudomonadati</taxon>
        <taxon>Acidobacteriota</taxon>
        <taxon>Holophagae</taxon>
        <taxon>Holophagales</taxon>
        <taxon>Holophagaceae</taxon>
        <taxon>Mesoterricola</taxon>
    </lineage>
</organism>
<accession>A0AA48GQE0</accession>
<dbReference type="SUPFAM" id="SSF56300">
    <property type="entry name" value="Metallo-dependent phosphatases"/>
    <property type="match status" value="1"/>
</dbReference>
<protein>
    <recommendedName>
        <fullName evidence="1">VanZ-like domain-containing protein</fullName>
    </recommendedName>
</protein>
<dbReference type="InterPro" id="IPR029052">
    <property type="entry name" value="Metallo-depent_PP-like"/>
</dbReference>
<keyword evidence="3" id="KW-1185">Reference proteome</keyword>
<dbReference type="AlphaFoldDB" id="A0AA48GQE0"/>
<dbReference type="Pfam" id="PF04892">
    <property type="entry name" value="VanZ"/>
    <property type="match status" value="1"/>
</dbReference>
<dbReference type="EMBL" id="AP027080">
    <property type="protein sequence ID" value="BDU72092.1"/>
    <property type="molecule type" value="Genomic_DNA"/>
</dbReference>